<accession>A0A7C8J3Z6</accession>
<dbReference type="SUPFAM" id="SSF82199">
    <property type="entry name" value="SET domain"/>
    <property type="match status" value="1"/>
</dbReference>
<keyword evidence="4" id="KW-1185">Reference proteome</keyword>
<dbReference type="InterPro" id="IPR001214">
    <property type="entry name" value="SET_dom"/>
</dbReference>
<dbReference type="CDD" id="cd10527">
    <property type="entry name" value="SET_LSMT"/>
    <property type="match status" value="1"/>
</dbReference>
<dbReference type="InParanoid" id="A0A7C8J3Z6"/>
<evidence type="ECO:0000313" key="4">
    <source>
        <dbReference type="Proteomes" id="UP000481858"/>
    </source>
</evidence>
<sequence>MRRGQFPLSNLPAWCMLNNITLAGVSAADTEDRGLGLISEKDLDGGNDELPALLTVPKELILSAAGVEDYAKENKDFRQLLEAAGRQSLRGDILLFLLTQLVLSSPDYSGGQGASTAWTQYFKLLPTQVPVPTLWSESELSLLRGTSLESAVSAKLGALTKEFNRIRDATTDLARWNKLIEIDEAVTLSDWILLDALYRSRSLELPKSGESMVPYLDLVNHSNPATAYFEEALEGEVVLLLHREASVPKKGEITIDYGHDKSAAEMLFSYGFIDPSSSAKSVVLPVESMEDDPLAKAKLYIFGRPPVLKITDNDTGVPQWDAPFIYLMCLNDEDGLHFKISQDTNGSHDLRMFWQGADVTEEAENMENLIKGHELCQVFRLRVVTIVLGMVQQQLEVLTAHNEEKVLTESQRPHITQAASRLRAIEKDLFERIFQLLEGEKNRLFEDESVTSYLAAMNGAQQDENDEEDFT</sequence>
<dbReference type="PANTHER" id="PTHR13271">
    <property type="entry name" value="UNCHARACTERIZED PUTATIVE METHYLTRANSFERASE"/>
    <property type="match status" value="1"/>
</dbReference>
<evidence type="ECO:0000256" key="1">
    <source>
        <dbReference type="SAM" id="SignalP"/>
    </source>
</evidence>
<dbReference type="OrthoDB" id="441812at2759"/>
<comment type="caution">
    <text evidence="3">The sequence shown here is derived from an EMBL/GenBank/DDBJ whole genome shotgun (WGS) entry which is preliminary data.</text>
</comment>
<dbReference type="GO" id="GO:0005634">
    <property type="term" value="C:nucleus"/>
    <property type="evidence" value="ECO:0007669"/>
    <property type="project" value="TreeGrafter"/>
</dbReference>
<evidence type="ECO:0000313" key="3">
    <source>
        <dbReference type="EMBL" id="KAF2973362.1"/>
    </source>
</evidence>
<dbReference type="PROSITE" id="PS50280">
    <property type="entry name" value="SET"/>
    <property type="match status" value="1"/>
</dbReference>
<name>A0A7C8J3Z6_9PEZI</name>
<evidence type="ECO:0000259" key="2">
    <source>
        <dbReference type="PROSITE" id="PS50280"/>
    </source>
</evidence>
<feature type="chain" id="PRO_5028893078" description="SET domain-containing protein" evidence="1">
    <location>
        <begin position="28"/>
        <end position="471"/>
    </location>
</feature>
<dbReference type="EMBL" id="WUBL01000001">
    <property type="protein sequence ID" value="KAF2973362.1"/>
    <property type="molecule type" value="Genomic_DNA"/>
</dbReference>
<dbReference type="InterPro" id="IPR046341">
    <property type="entry name" value="SET_dom_sf"/>
</dbReference>
<reference evidence="3 4" key="1">
    <citation type="submission" date="2019-12" db="EMBL/GenBank/DDBJ databases">
        <title>Draft genome sequence of the ascomycete Xylaria multiplex DSM 110363.</title>
        <authorList>
            <person name="Buettner E."/>
            <person name="Kellner H."/>
        </authorList>
    </citation>
    <scope>NUCLEOTIDE SEQUENCE [LARGE SCALE GENOMIC DNA]</scope>
    <source>
        <strain evidence="3 4">DSM 110363</strain>
    </source>
</reference>
<feature type="domain" description="SET" evidence="2">
    <location>
        <begin position="23"/>
        <end position="258"/>
    </location>
</feature>
<organism evidence="3 4">
    <name type="scientific">Xylaria multiplex</name>
    <dbReference type="NCBI Taxonomy" id="323545"/>
    <lineage>
        <taxon>Eukaryota</taxon>
        <taxon>Fungi</taxon>
        <taxon>Dikarya</taxon>
        <taxon>Ascomycota</taxon>
        <taxon>Pezizomycotina</taxon>
        <taxon>Sordariomycetes</taxon>
        <taxon>Xylariomycetidae</taxon>
        <taxon>Xylariales</taxon>
        <taxon>Xylariaceae</taxon>
        <taxon>Xylaria</taxon>
    </lineage>
</organism>
<dbReference type="AlphaFoldDB" id="A0A7C8J3Z6"/>
<dbReference type="Proteomes" id="UP000481858">
    <property type="component" value="Unassembled WGS sequence"/>
</dbReference>
<proteinExistence type="predicted"/>
<dbReference type="InterPro" id="IPR050600">
    <property type="entry name" value="SETD3_SETD6_MTase"/>
</dbReference>
<dbReference type="PANTHER" id="PTHR13271:SF76">
    <property type="entry name" value="SET DOMAIN-CONTAINING PROTEIN 8"/>
    <property type="match status" value="1"/>
</dbReference>
<dbReference type="Gene3D" id="3.90.1410.10">
    <property type="entry name" value="set domain protein methyltransferase, domain 1"/>
    <property type="match status" value="1"/>
</dbReference>
<feature type="signal peptide" evidence="1">
    <location>
        <begin position="1"/>
        <end position="27"/>
    </location>
</feature>
<dbReference type="GO" id="GO:0016279">
    <property type="term" value="F:protein-lysine N-methyltransferase activity"/>
    <property type="evidence" value="ECO:0007669"/>
    <property type="project" value="TreeGrafter"/>
</dbReference>
<keyword evidence="1" id="KW-0732">Signal</keyword>
<gene>
    <name evidence="3" type="ORF">GQX73_g236</name>
</gene>
<protein>
    <recommendedName>
        <fullName evidence="2">SET domain-containing protein</fullName>
    </recommendedName>
</protein>